<proteinExistence type="predicted"/>
<keyword evidence="8" id="KW-1185">Reference proteome</keyword>
<dbReference type="Gene3D" id="1.10.10.10">
    <property type="entry name" value="Winged helix-like DNA-binding domain superfamily/Winged helix DNA-binding domain"/>
    <property type="match status" value="1"/>
</dbReference>
<dbReference type="Pfam" id="PF00931">
    <property type="entry name" value="NB-ARC"/>
    <property type="match status" value="1"/>
</dbReference>
<keyword evidence="2" id="KW-0611">Plant defense</keyword>
<dbReference type="Gene3D" id="3.80.10.10">
    <property type="entry name" value="Ribonuclease Inhibitor"/>
    <property type="match status" value="2"/>
</dbReference>
<evidence type="ECO:0000256" key="1">
    <source>
        <dbReference type="ARBA" id="ARBA00022737"/>
    </source>
</evidence>
<feature type="region of interest" description="Disordered" evidence="3">
    <location>
        <begin position="698"/>
        <end position="725"/>
    </location>
</feature>
<feature type="domain" description="NB-ARC" evidence="4">
    <location>
        <begin position="121"/>
        <end position="208"/>
    </location>
</feature>
<feature type="domain" description="Disease resistance R13L4/SHOC-2-like LRR" evidence="6">
    <location>
        <begin position="514"/>
        <end position="863"/>
    </location>
</feature>
<comment type="caution">
    <text evidence="7">The sequence shown here is derived from an EMBL/GenBank/DDBJ whole genome shotgun (WGS) entry which is preliminary data.</text>
</comment>
<evidence type="ECO:0000259" key="5">
    <source>
        <dbReference type="Pfam" id="PF23559"/>
    </source>
</evidence>
<protein>
    <recommendedName>
        <fullName evidence="9">NB-ARC domain-containing protein</fullName>
    </recommendedName>
</protein>
<evidence type="ECO:0000313" key="7">
    <source>
        <dbReference type="EMBL" id="KAL3720493.1"/>
    </source>
</evidence>
<dbReference type="InterPro" id="IPR042197">
    <property type="entry name" value="Apaf_helical"/>
</dbReference>
<evidence type="ECO:0008006" key="9">
    <source>
        <dbReference type="Google" id="ProtNLM"/>
    </source>
</evidence>
<dbReference type="InterPro" id="IPR055414">
    <property type="entry name" value="LRR_R13L4/SHOC2-like"/>
</dbReference>
<dbReference type="GO" id="GO:0006952">
    <property type="term" value="P:defense response"/>
    <property type="evidence" value="ECO:0007669"/>
    <property type="project" value="UniProtKB-KW"/>
</dbReference>
<dbReference type="InterPro" id="IPR058922">
    <property type="entry name" value="WHD_DRP"/>
</dbReference>
<dbReference type="InterPro" id="IPR036388">
    <property type="entry name" value="WH-like_DNA-bd_sf"/>
</dbReference>
<sequence length="926" mass="105692">MAASDTRSGTMFDEVTIQIVSQKLRTLLSHPVCVECLSMQTRVKDAKVKLARIQEFFTQYRPSEAKEWSGRLLRALYHAEEFIDKFHLREARERHKALHMAAWPLAALVSKYKLWRDLSILKKLIEWLIKTEEYGEISIWGGQGTGKTFLARWAYSQAKYMGYKWRAWVHVSPGMDYREFLLEILSQVENLARDVKGMSTEEIATELCPTGGRSCQICGFFFGDTQTLIITTTQYEEIARWMDDEEDPIKLAKLNDEESQKMLAWKLHRVLDGQGLSKEEKDILNMCRGLPLSISLLGGFLSNAGEHERATLAKEGSTMALLDILQLSCHTLPVHLKPCFIYMALFPLGLPIPTRRLVRLWLAEGLLDSHCYDIERERKRQPEDVGETFILELADRNVIDVVSWRADGSPKACQMLTYLYDVIRPISMSTGLLHIHATSKLKDGNGRDPTSQQQQLPAQPRERTKIRWLVEHTEIVTDDGGGSYPNLNFGHVHSFLSFYQRRGMPTKDISTFLRKMTSKTDYSLLRVLDLEGVYKPSLDGVLHKLVLLRYLVLRSTVLELLPSAITDLHHLETLDIKHTNITLLPSSLWKARNLRHLHLNWFYIDWKKILRACSNYVNALTQLQTLSGLVIGEVKENFMRDHMDSLTTLITLKLFLQRSSGDTLGAAGKAVADWISFRLTNLQSLTFGVIQEDKPTKEDKLAGEAGPQKGAQKKNKPATSSIGPLPKLSLAERHHELLELYLLGQLNKPIWTQLLPVSLRVLTLSGSKVEIDMVPELGGLLRNLRTFRLLANSFLGTRLSFVKDGFPSLMILKIWKLPQLEEVDIEEGAMLHLKELEFRHLNANTKVEGIKQCKELENIYVVFKKGARDFVNHLYEKKEETQNLCEIEDTQTDELMDGDNSPDDDNDAPTLIFQAEPMYMALPLIL</sequence>
<organism evidence="7 8">
    <name type="scientific">Eucalyptus globulus</name>
    <name type="common">Tasmanian blue gum</name>
    <dbReference type="NCBI Taxonomy" id="34317"/>
    <lineage>
        <taxon>Eukaryota</taxon>
        <taxon>Viridiplantae</taxon>
        <taxon>Streptophyta</taxon>
        <taxon>Embryophyta</taxon>
        <taxon>Tracheophyta</taxon>
        <taxon>Spermatophyta</taxon>
        <taxon>Magnoliopsida</taxon>
        <taxon>eudicotyledons</taxon>
        <taxon>Gunneridae</taxon>
        <taxon>Pentapetalae</taxon>
        <taxon>rosids</taxon>
        <taxon>malvids</taxon>
        <taxon>Myrtales</taxon>
        <taxon>Myrtaceae</taxon>
        <taxon>Myrtoideae</taxon>
        <taxon>Eucalypteae</taxon>
        <taxon>Eucalyptus</taxon>
    </lineage>
</organism>
<dbReference type="Gene3D" id="3.40.50.300">
    <property type="entry name" value="P-loop containing nucleotide triphosphate hydrolases"/>
    <property type="match status" value="1"/>
</dbReference>
<reference evidence="7 8" key="1">
    <citation type="submission" date="2024-11" db="EMBL/GenBank/DDBJ databases">
        <title>Chromosome-level genome assembly of Eucalyptus globulus Labill. provides insights into its genome evolution.</title>
        <authorList>
            <person name="Li X."/>
        </authorList>
    </citation>
    <scope>NUCLEOTIDE SEQUENCE [LARGE SCALE GENOMIC DNA]</scope>
    <source>
        <strain evidence="7">CL2024</strain>
        <tissue evidence="7">Fresh tender leaves</tissue>
    </source>
</reference>
<feature type="region of interest" description="Disordered" evidence="3">
    <location>
        <begin position="440"/>
        <end position="460"/>
    </location>
</feature>
<dbReference type="InterPro" id="IPR044974">
    <property type="entry name" value="Disease_R_plants"/>
</dbReference>
<dbReference type="SUPFAM" id="SSF52540">
    <property type="entry name" value="P-loop containing nucleoside triphosphate hydrolases"/>
    <property type="match status" value="1"/>
</dbReference>
<evidence type="ECO:0000256" key="3">
    <source>
        <dbReference type="SAM" id="MobiDB-lite"/>
    </source>
</evidence>
<feature type="compositionally biased region" description="Polar residues" evidence="3">
    <location>
        <begin position="448"/>
        <end position="457"/>
    </location>
</feature>
<dbReference type="InterPro" id="IPR027417">
    <property type="entry name" value="P-loop_NTPase"/>
</dbReference>
<evidence type="ECO:0000259" key="4">
    <source>
        <dbReference type="Pfam" id="PF00931"/>
    </source>
</evidence>
<evidence type="ECO:0000256" key="2">
    <source>
        <dbReference type="ARBA" id="ARBA00022821"/>
    </source>
</evidence>
<keyword evidence="1" id="KW-0677">Repeat</keyword>
<dbReference type="GO" id="GO:0051707">
    <property type="term" value="P:response to other organism"/>
    <property type="evidence" value="ECO:0007669"/>
    <property type="project" value="UniProtKB-ARBA"/>
</dbReference>
<dbReference type="PANTHER" id="PTHR23155">
    <property type="entry name" value="DISEASE RESISTANCE PROTEIN RP"/>
    <property type="match status" value="1"/>
</dbReference>
<feature type="domain" description="Disease resistance protein winged helix" evidence="5">
    <location>
        <begin position="345"/>
        <end position="423"/>
    </location>
</feature>
<dbReference type="Pfam" id="PF23598">
    <property type="entry name" value="LRR_14"/>
    <property type="match status" value="1"/>
</dbReference>
<evidence type="ECO:0000259" key="6">
    <source>
        <dbReference type="Pfam" id="PF23598"/>
    </source>
</evidence>
<dbReference type="Pfam" id="PF23559">
    <property type="entry name" value="WHD_DRP"/>
    <property type="match status" value="1"/>
</dbReference>
<dbReference type="Gene3D" id="1.10.8.430">
    <property type="entry name" value="Helical domain of apoptotic protease-activating factors"/>
    <property type="match status" value="1"/>
</dbReference>
<dbReference type="PANTHER" id="PTHR23155:SF955">
    <property type="entry name" value="AAA+ ATPASE DOMAIN-CONTAINING PROTEIN"/>
    <property type="match status" value="1"/>
</dbReference>
<dbReference type="AlphaFoldDB" id="A0ABD3J1E1"/>
<dbReference type="PRINTS" id="PR00364">
    <property type="entry name" value="DISEASERSIST"/>
</dbReference>
<accession>A0ABD3J1E1</accession>
<dbReference type="SUPFAM" id="SSF52058">
    <property type="entry name" value="L domain-like"/>
    <property type="match status" value="1"/>
</dbReference>
<dbReference type="InterPro" id="IPR032675">
    <property type="entry name" value="LRR_dom_sf"/>
</dbReference>
<gene>
    <name evidence="7" type="ORF">ACJRO7_005331</name>
</gene>
<dbReference type="Proteomes" id="UP001634007">
    <property type="component" value="Unassembled WGS sequence"/>
</dbReference>
<name>A0ABD3J1E1_EUCGL</name>
<dbReference type="EMBL" id="JBJKBG010000010">
    <property type="protein sequence ID" value="KAL3720493.1"/>
    <property type="molecule type" value="Genomic_DNA"/>
</dbReference>
<evidence type="ECO:0000313" key="8">
    <source>
        <dbReference type="Proteomes" id="UP001634007"/>
    </source>
</evidence>
<dbReference type="InterPro" id="IPR002182">
    <property type="entry name" value="NB-ARC"/>
</dbReference>